<protein>
    <submittedName>
        <fullName evidence="1">Uncharacterized protein</fullName>
    </submittedName>
</protein>
<name>A0A0B7AN76_9EUPU</name>
<gene>
    <name evidence="1" type="primary">ORF131587</name>
</gene>
<proteinExistence type="predicted"/>
<reference evidence="1" key="1">
    <citation type="submission" date="2014-12" db="EMBL/GenBank/DDBJ databases">
        <title>Insight into the proteome of Arion vulgaris.</title>
        <authorList>
            <person name="Aradska J."/>
            <person name="Bulat T."/>
            <person name="Smidak R."/>
            <person name="Sarate P."/>
            <person name="Gangsoo J."/>
            <person name="Sialana F."/>
            <person name="Bilban M."/>
            <person name="Lubec G."/>
        </authorList>
    </citation>
    <scope>NUCLEOTIDE SEQUENCE</scope>
    <source>
        <tissue evidence="1">Skin</tissue>
    </source>
</reference>
<dbReference type="EMBL" id="HACG01035594">
    <property type="protein sequence ID" value="CEK82459.1"/>
    <property type="molecule type" value="Transcribed_RNA"/>
</dbReference>
<accession>A0A0B7AN76</accession>
<evidence type="ECO:0000313" key="1">
    <source>
        <dbReference type="EMBL" id="CEK82459.1"/>
    </source>
</evidence>
<organism evidence="1">
    <name type="scientific">Arion vulgaris</name>
    <dbReference type="NCBI Taxonomy" id="1028688"/>
    <lineage>
        <taxon>Eukaryota</taxon>
        <taxon>Metazoa</taxon>
        <taxon>Spiralia</taxon>
        <taxon>Lophotrochozoa</taxon>
        <taxon>Mollusca</taxon>
        <taxon>Gastropoda</taxon>
        <taxon>Heterobranchia</taxon>
        <taxon>Euthyneura</taxon>
        <taxon>Panpulmonata</taxon>
        <taxon>Eupulmonata</taxon>
        <taxon>Stylommatophora</taxon>
        <taxon>Helicina</taxon>
        <taxon>Arionoidea</taxon>
        <taxon>Arionidae</taxon>
        <taxon>Arion</taxon>
    </lineage>
</organism>
<dbReference type="AlphaFoldDB" id="A0A0B7AN76"/>
<sequence length="66" mass="7923">MKTWKTQIDMEENSGAELNKKIDRSWNIIQRTMKNREGWPAFIAALRARDVTERKRQRWIGSSFIK</sequence>